<dbReference type="Gene3D" id="1.25.40.10">
    <property type="entry name" value="Tetratricopeptide repeat domain"/>
    <property type="match status" value="1"/>
</dbReference>
<dbReference type="OMA" id="FRTAYNN"/>
<name>L2GS81_VAVCU</name>
<dbReference type="SMART" id="SM00028">
    <property type="entry name" value="TPR"/>
    <property type="match status" value="3"/>
</dbReference>
<gene>
    <name evidence="2" type="ORF">VCUG_02332</name>
</gene>
<organism evidence="2 3">
    <name type="scientific">Vavraia culicis (isolate floridensis)</name>
    <name type="common">Microsporidian parasite</name>
    <dbReference type="NCBI Taxonomy" id="948595"/>
    <lineage>
        <taxon>Eukaryota</taxon>
        <taxon>Fungi</taxon>
        <taxon>Fungi incertae sedis</taxon>
        <taxon>Microsporidia</taxon>
        <taxon>Pleistophoridae</taxon>
        <taxon>Vavraia</taxon>
    </lineage>
</organism>
<dbReference type="InterPro" id="IPR019734">
    <property type="entry name" value="TPR_rpt"/>
</dbReference>
<dbReference type="PANTHER" id="PTHR23082:SF0">
    <property type="entry name" value="GENERAL TRANSCRIPTION FACTOR 3C POLYPEPTIDE 3"/>
    <property type="match status" value="1"/>
</dbReference>
<dbReference type="GO" id="GO:0000127">
    <property type="term" value="C:transcription factor TFIIIC complex"/>
    <property type="evidence" value="ECO:0007669"/>
    <property type="project" value="TreeGrafter"/>
</dbReference>
<keyword evidence="3" id="KW-1185">Reference proteome</keyword>
<sequence length="720" mass="85951">MDDMFKKVKTKKPPSTFFYSKKVGHLLTQANECFVQDDFEKAIKKLKAAIKIAPTCHQAYYLLGLIHEEKSEFLEAYELFKMCFNIKKKDPNLLSKLYDYSKFLDKKEDCLQFIEKMNDDKLYEEKLNLCRLLNQEDRAHEAIINHERDFTFEFLKSLSTKNLKKAVQKSIDKIIDEYVTGCVEEPHNEAQRQIENGKFDYIIDTLYKDHSYDTIYQIYKKYSSTFLSTKNKLIFTISRIKTNNYLCAEIWTENEEFEYDDMYRDLFFELGELKNDVLVFLSDRGTVDVRKEALKRLADKSERCQTKHTDEHKCNLFYYLKYFDLDPDDSHIRMLIYSIYKEQGNSDEAFKYSELSSTSHSYETTVQFFKSVNDKKVIRYTSKECNEIRRIYHETLELRRRFQELNEKELDNFLKINNLLLHDFFNNLFIFNPSCQRLNSFFTRSDRQEDFDEVVFQSLHGLYAEEWYEVIKGNFLYTVSNGTEEPFSILYKSLDATIFKNTSFYFDIIFILIKFSTIFGNVKFLTKAIKKFHVKNHTAFNLYHFLLNFFVDYCNSDSFRTAYNNLRRIYLRHVDKNIKLYDDFTFLSSNLPLFLYTETLDRIDQVYGNVELSDVNTVLLAIIYFNNSKSRRISNRNYYIEKGFSLLKRALDHNCSEEGLIMYNLGRAYHHFGLHGLAETCYKKCLDTKFKRLAAFNLILIYKSSHSNDMLRHFISTLDF</sequence>
<dbReference type="STRING" id="948595.L2GS81"/>
<dbReference type="OrthoDB" id="9991317at2759"/>
<dbReference type="PROSITE" id="PS50005">
    <property type="entry name" value="TPR"/>
    <property type="match status" value="1"/>
</dbReference>
<dbReference type="GO" id="GO:0006383">
    <property type="term" value="P:transcription by RNA polymerase III"/>
    <property type="evidence" value="ECO:0007669"/>
    <property type="project" value="InterPro"/>
</dbReference>
<protein>
    <submittedName>
        <fullName evidence="2">Uncharacterized protein</fullName>
    </submittedName>
</protein>
<dbReference type="Proteomes" id="UP000011081">
    <property type="component" value="Unassembled WGS sequence"/>
</dbReference>
<dbReference type="Pfam" id="PF13181">
    <property type="entry name" value="TPR_8"/>
    <property type="match status" value="1"/>
</dbReference>
<evidence type="ECO:0000313" key="3">
    <source>
        <dbReference type="Proteomes" id="UP000011081"/>
    </source>
</evidence>
<dbReference type="RefSeq" id="XP_008075341.1">
    <property type="nucleotide sequence ID" value="XM_008077150.1"/>
</dbReference>
<feature type="repeat" description="TPR" evidence="1">
    <location>
        <begin position="57"/>
        <end position="90"/>
    </location>
</feature>
<keyword evidence="1" id="KW-0802">TPR repeat</keyword>
<evidence type="ECO:0000256" key="1">
    <source>
        <dbReference type="PROSITE-ProRule" id="PRU00339"/>
    </source>
</evidence>
<dbReference type="PANTHER" id="PTHR23082">
    <property type="entry name" value="TRANSCRIPTION INITIATION FACTOR IIIC TFIIIC , POLYPEPTIDE 3-RELATED"/>
    <property type="match status" value="1"/>
</dbReference>
<dbReference type="InterPro" id="IPR039340">
    <property type="entry name" value="Tfc4/TFIIIC-102/Sfc4"/>
</dbReference>
<reference evidence="3" key="1">
    <citation type="submission" date="2011-03" db="EMBL/GenBank/DDBJ databases">
        <title>The genome sequence of Vavraia culicis strain floridensis.</title>
        <authorList>
            <consortium name="The Broad Institute Genome Sequencing Platform"/>
            <person name="Cuomo C."/>
            <person name="Becnel J."/>
            <person name="Sanscrainte N."/>
            <person name="Young S.K."/>
            <person name="Zeng Q."/>
            <person name="Gargeya S."/>
            <person name="Fitzgerald M."/>
            <person name="Haas B."/>
            <person name="Abouelleil A."/>
            <person name="Alvarado L."/>
            <person name="Arachchi H.M."/>
            <person name="Berlin A."/>
            <person name="Chapman S.B."/>
            <person name="Gearin G."/>
            <person name="Goldberg J."/>
            <person name="Griggs A."/>
            <person name="Gujja S."/>
            <person name="Hansen M."/>
            <person name="Heiman D."/>
            <person name="Howarth C."/>
            <person name="Larimer J."/>
            <person name="Lui A."/>
            <person name="MacDonald P.J.P."/>
            <person name="McCowen C."/>
            <person name="Montmayeur A."/>
            <person name="Murphy C."/>
            <person name="Neiman D."/>
            <person name="Pearson M."/>
            <person name="Priest M."/>
            <person name="Roberts A."/>
            <person name="Saif S."/>
            <person name="Shea T."/>
            <person name="Sisk P."/>
            <person name="Stolte C."/>
            <person name="Sykes S."/>
            <person name="Wortman J."/>
            <person name="Nusbaum C."/>
            <person name="Birren B."/>
        </authorList>
    </citation>
    <scope>NUCLEOTIDE SEQUENCE [LARGE SCALE GENOMIC DNA]</scope>
    <source>
        <strain evidence="3">floridensis</strain>
    </source>
</reference>
<dbReference type="AlphaFoldDB" id="L2GS81"/>
<dbReference type="SUPFAM" id="SSF48452">
    <property type="entry name" value="TPR-like"/>
    <property type="match status" value="1"/>
</dbReference>
<evidence type="ECO:0000313" key="2">
    <source>
        <dbReference type="EMBL" id="ELA46163.1"/>
    </source>
</evidence>
<dbReference type="HOGENOM" id="CLU_359425_0_0_1"/>
<dbReference type="GeneID" id="19880195"/>
<proteinExistence type="predicted"/>
<dbReference type="EMBL" id="GL877459">
    <property type="protein sequence ID" value="ELA46163.1"/>
    <property type="molecule type" value="Genomic_DNA"/>
</dbReference>
<dbReference type="InParanoid" id="L2GS81"/>
<dbReference type="InterPro" id="IPR011990">
    <property type="entry name" value="TPR-like_helical_dom_sf"/>
</dbReference>
<dbReference type="VEuPathDB" id="MicrosporidiaDB:VCUG_02332"/>
<accession>L2GS81</accession>